<dbReference type="Proteomes" id="UP001154282">
    <property type="component" value="Unassembled WGS sequence"/>
</dbReference>
<dbReference type="EMBL" id="CAMGYJ010000006">
    <property type="protein sequence ID" value="CAI0428998.1"/>
    <property type="molecule type" value="Genomic_DNA"/>
</dbReference>
<dbReference type="EMBL" id="CAMGYJ010000002">
    <property type="protein sequence ID" value="CAI0381457.1"/>
    <property type="molecule type" value="Genomic_DNA"/>
</dbReference>
<comment type="caution">
    <text evidence="2">The sequence shown here is derived from an EMBL/GenBank/DDBJ whole genome shotgun (WGS) entry which is preliminary data.</text>
</comment>
<name>A0AAV0HVA2_9ROSI</name>
<reference evidence="2" key="1">
    <citation type="submission" date="2022-08" db="EMBL/GenBank/DDBJ databases">
        <authorList>
            <person name="Gutierrez-Valencia J."/>
        </authorList>
    </citation>
    <scope>NUCLEOTIDE SEQUENCE</scope>
</reference>
<keyword evidence="4" id="KW-1185">Reference proteome</keyword>
<gene>
    <name evidence="3" type="ORF">LITE_LOCUS21944</name>
    <name evidence="1" type="ORF">LITE_LOCUS3165</name>
    <name evidence="2" type="ORF">LITE_LOCUS6148</name>
</gene>
<evidence type="ECO:0000313" key="1">
    <source>
        <dbReference type="EMBL" id="CAI0381457.1"/>
    </source>
</evidence>
<protein>
    <submittedName>
        <fullName evidence="2">Uncharacterized protein</fullName>
    </submittedName>
</protein>
<dbReference type="EMBL" id="CAMGYJ010000003">
    <property type="protein sequence ID" value="CAI0389226.1"/>
    <property type="molecule type" value="Genomic_DNA"/>
</dbReference>
<evidence type="ECO:0000313" key="4">
    <source>
        <dbReference type="Proteomes" id="UP001154282"/>
    </source>
</evidence>
<accession>A0AAV0HVA2</accession>
<dbReference type="AlphaFoldDB" id="A0AAV0HVA2"/>
<evidence type="ECO:0000313" key="3">
    <source>
        <dbReference type="EMBL" id="CAI0428998.1"/>
    </source>
</evidence>
<organism evidence="2 4">
    <name type="scientific">Linum tenue</name>
    <dbReference type="NCBI Taxonomy" id="586396"/>
    <lineage>
        <taxon>Eukaryota</taxon>
        <taxon>Viridiplantae</taxon>
        <taxon>Streptophyta</taxon>
        <taxon>Embryophyta</taxon>
        <taxon>Tracheophyta</taxon>
        <taxon>Spermatophyta</taxon>
        <taxon>Magnoliopsida</taxon>
        <taxon>eudicotyledons</taxon>
        <taxon>Gunneridae</taxon>
        <taxon>Pentapetalae</taxon>
        <taxon>rosids</taxon>
        <taxon>fabids</taxon>
        <taxon>Malpighiales</taxon>
        <taxon>Linaceae</taxon>
        <taxon>Linum</taxon>
    </lineage>
</organism>
<sequence length="47" mass="5192">MHSMMKIPAVLLPGAISYVPGNSSTTAIYQFFSKLVLDNLPTQEHSR</sequence>
<proteinExistence type="predicted"/>
<evidence type="ECO:0000313" key="2">
    <source>
        <dbReference type="EMBL" id="CAI0389226.1"/>
    </source>
</evidence>
<feature type="non-terminal residue" evidence="2">
    <location>
        <position position="47"/>
    </location>
</feature>